<keyword evidence="6 7" id="KW-0472">Membrane</keyword>
<evidence type="ECO:0000259" key="9">
    <source>
        <dbReference type="Pfam" id="PF12704"/>
    </source>
</evidence>
<evidence type="ECO:0000256" key="2">
    <source>
        <dbReference type="ARBA" id="ARBA00005236"/>
    </source>
</evidence>
<evidence type="ECO:0000256" key="3">
    <source>
        <dbReference type="ARBA" id="ARBA00022475"/>
    </source>
</evidence>
<evidence type="ECO:0000256" key="6">
    <source>
        <dbReference type="ARBA" id="ARBA00023136"/>
    </source>
</evidence>
<dbReference type="PANTHER" id="PTHR30489:SF0">
    <property type="entry name" value="LIPOPROTEIN-RELEASING SYSTEM TRANSMEMBRANE PROTEIN LOLE"/>
    <property type="match status" value="1"/>
</dbReference>
<comment type="caution">
    <text evidence="10">The sequence shown here is derived from an EMBL/GenBank/DDBJ whole genome shotgun (WGS) entry which is preliminary data.</text>
</comment>
<comment type="subcellular location">
    <subcellularLocation>
        <location evidence="1">Cell membrane</location>
        <topology evidence="1">Multi-pass membrane protein</topology>
    </subcellularLocation>
</comment>
<keyword evidence="4 7" id="KW-0812">Transmembrane</keyword>
<dbReference type="InterPro" id="IPR051447">
    <property type="entry name" value="Lipoprotein-release_system"/>
</dbReference>
<feature type="domain" description="ABC3 transporter permease C-terminal" evidence="8">
    <location>
        <begin position="274"/>
        <end position="399"/>
    </location>
</feature>
<feature type="transmembrane region" description="Helical" evidence="7">
    <location>
        <begin position="274"/>
        <end position="297"/>
    </location>
</feature>
<evidence type="ECO:0000256" key="7">
    <source>
        <dbReference type="SAM" id="Phobius"/>
    </source>
</evidence>
<sequence>MNFASFIAGRISFRSKRTFSKLIVRIAIVGIMLGLGVMILSMAIIRGFKNEIKEKVRGFDGDIKVVKYDLNSSYENSPFVKADTFENLAIKSGAITHIMPFATKPGIIKAHNEIEGVVLKGVDSTYQWDFLKANLAAGTVIDFSDTTRAKTQLMISQTIANRLKLKVGDALMMYFVQEPLRRRPFKVVGIFDTSIEEIDKTYVIGDISLIKRLNNWEPDEIGGYELRVADFDQLDHAANVVNDALPPRLRLTTVFENFPLIFEWLPLLDVNARVMLILMLAVAVINMISALLIMILERTAMIGILKAMGAKNWAIQKVFLYNASYLIGLGLLFGNIFGLGLSWMQYKTHFFKLDPESYYMTFVPIQLKLADVVLLNIGTMVICLLVLVIPSMLVSRISPVKAIQYK</sequence>
<protein>
    <submittedName>
        <fullName evidence="10">ABC transporter permease</fullName>
    </submittedName>
</protein>
<keyword evidence="3" id="KW-1003">Cell membrane</keyword>
<dbReference type="Proteomes" id="UP000566071">
    <property type="component" value="Unassembled WGS sequence"/>
</dbReference>
<evidence type="ECO:0000313" key="11">
    <source>
        <dbReference type="Proteomes" id="UP000566071"/>
    </source>
</evidence>
<dbReference type="Pfam" id="PF02687">
    <property type="entry name" value="FtsX"/>
    <property type="match status" value="1"/>
</dbReference>
<feature type="transmembrane region" description="Helical" evidence="7">
    <location>
        <begin position="372"/>
        <end position="394"/>
    </location>
</feature>
<feature type="domain" description="MacB-like periplasmic core" evidence="9">
    <location>
        <begin position="26"/>
        <end position="238"/>
    </location>
</feature>
<feature type="transmembrane region" description="Helical" evidence="7">
    <location>
        <begin position="318"/>
        <end position="344"/>
    </location>
</feature>
<evidence type="ECO:0000313" key="10">
    <source>
        <dbReference type="EMBL" id="NNU34066.1"/>
    </source>
</evidence>
<reference evidence="10 11" key="1">
    <citation type="submission" date="2020-05" db="EMBL/GenBank/DDBJ databases">
        <authorList>
            <person name="Khan S.A."/>
            <person name="Jeon C.O."/>
            <person name="Chun B.H."/>
        </authorList>
    </citation>
    <scope>NUCLEOTIDE SEQUENCE [LARGE SCALE GENOMIC DNA]</scope>
    <source>
        <strain evidence="10 11">S1162</strain>
    </source>
</reference>
<dbReference type="RefSeq" id="WP_175269752.1">
    <property type="nucleotide sequence ID" value="NZ_JABFCR010000030.1"/>
</dbReference>
<evidence type="ECO:0000259" key="8">
    <source>
        <dbReference type="Pfam" id="PF02687"/>
    </source>
</evidence>
<name>A0ABX1W657_9SPHI</name>
<keyword evidence="11" id="KW-1185">Reference proteome</keyword>
<keyword evidence="5 7" id="KW-1133">Transmembrane helix</keyword>
<dbReference type="InterPro" id="IPR003838">
    <property type="entry name" value="ABC3_permease_C"/>
</dbReference>
<gene>
    <name evidence="10" type="ORF">HK413_07705</name>
</gene>
<accession>A0ABX1W657</accession>
<evidence type="ECO:0000256" key="1">
    <source>
        <dbReference type="ARBA" id="ARBA00004651"/>
    </source>
</evidence>
<dbReference type="Pfam" id="PF12704">
    <property type="entry name" value="MacB_PCD"/>
    <property type="match status" value="1"/>
</dbReference>
<feature type="transmembrane region" description="Helical" evidence="7">
    <location>
        <begin position="22"/>
        <end position="45"/>
    </location>
</feature>
<evidence type="ECO:0000256" key="4">
    <source>
        <dbReference type="ARBA" id="ARBA00022692"/>
    </source>
</evidence>
<proteinExistence type="inferred from homology"/>
<dbReference type="InterPro" id="IPR025857">
    <property type="entry name" value="MacB_PCD"/>
</dbReference>
<dbReference type="PANTHER" id="PTHR30489">
    <property type="entry name" value="LIPOPROTEIN-RELEASING SYSTEM TRANSMEMBRANE PROTEIN LOLE"/>
    <property type="match status" value="1"/>
</dbReference>
<dbReference type="EMBL" id="JABFCR010000030">
    <property type="protein sequence ID" value="NNU34066.1"/>
    <property type="molecule type" value="Genomic_DNA"/>
</dbReference>
<organism evidence="10 11">
    <name type="scientific">Mucilaginibacter humi</name>
    <dbReference type="NCBI Taxonomy" id="2732510"/>
    <lineage>
        <taxon>Bacteria</taxon>
        <taxon>Pseudomonadati</taxon>
        <taxon>Bacteroidota</taxon>
        <taxon>Sphingobacteriia</taxon>
        <taxon>Sphingobacteriales</taxon>
        <taxon>Sphingobacteriaceae</taxon>
        <taxon>Mucilaginibacter</taxon>
    </lineage>
</organism>
<evidence type="ECO:0000256" key="5">
    <source>
        <dbReference type="ARBA" id="ARBA00022989"/>
    </source>
</evidence>
<comment type="similarity">
    <text evidence="2">Belongs to the ABC-4 integral membrane protein family. LolC/E subfamily.</text>
</comment>